<dbReference type="Gene3D" id="3.30.40.10">
    <property type="entry name" value="Zinc/RING finger domain, C3HC4 (zinc finger)"/>
    <property type="match status" value="1"/>
</dbReference>
<dbReference type="PROSITE" id="PS50908">
    <property type="entry name" value="RWD"/>
    <property type="match status" value="1"/>
</dbReference>
<dbReference type="InterPro" id="IPR039133">
    <property type="entry name" value="RNF25"/>
</dbReference>
<accession>A0AAW1MM06</accession>
<dbReference type="CDD" id="cd23818">
    <property type="entry name" value="RWD_RNF25"/>
    <property type="match status" value="1"/>
</dbReference>
<name>A0AAW1MM06_SAPOF</name>
<dbReference type="Proteomes" id="UP001443914">
    <property type="component" value="Unassembled WGS sequence"/>
</dbReference>
<dbReference type="InterPro" id="IPR016135">
    <property type="entry name" value="UBQ-conjugating_enzyme/RWD"/>
</dbReference>
<dbReference type="GO" id="GO:0016567">
    <property type="term" value="P:protein ubiquitination"/>
    <property type="evidence" value="ECO:0007669"/>
    <property type="project" value="TreeGrafter"/>
</dbReference>
<evidence type="ECO:0000313" key="6">
    <source>
        <dbReference type="Proteomes" id="UP001443914"/>
    </source>
</evidence>
<dbReference type="PROSITE" id="PS50089">
    <property type="entry name" value="ZF_RING_2"/>
    <property type="match status" value="1"/>
</dbReference>
<dbReference type="PANTHER" id="PTHR13198:SF4">
    <property type="entry name" value="E3 UBIQUITIN-PROTEIN LIGASE RNF25"/>
    <property type="match status" value="1"/>
</dbReference>
<evidence type="ECO:0008006" key="7">
    <source>
        <dbReference type="Google" id="ProtNLM"/>
    </source>
</evidence>
<gene>
    <name evidence="5" type="ORF">RND81_02G106500</name>
</gene>
<feature type="domain" description="RWD" evidence="4">
    <location>
        <begin position="12"/>
        <end position="118"/>
    </location>
</feature>
<reference evidence="5" key="1">
    <citation type="submission" date="2024-03" db="EMBL/GenBank/DDBJ databases">
        <title>WGS assembly of Saponaria officinalis var. Norfolk2.</title>
        <authorList>
            <person name="Jenkins J."/>
            <person name="Shu S."/>
            <person name="Grimwood J."/>
            <person name="Barry K."/>
            <person name="Goodstein D."/>
            <person name="Schmutz J."/>
            <person name="Leebens-Mack J."/>
            <person name="Osbourn A."/>
        </authorList>
    </citation>
    <scope>NUCLEOTIDE SEQUENCE [LARGE SCALE GENOMIC DNA]</scope>
    <source>
        <strain evidence="5">JIC</strain>
    </source>
</reference>
<dbReference type="EMBL" id="JBDFQZ010000002">
    <property type="protein sequence ID" value="KAK9749165.1"/>
    <property type="molecule type" value="Genomic_DNA"/>
</dbReference>
<dbReference type="InterPro" id="IPR006575">
    <property type="entry name" value="RWD_dom"/>
</dbReference>
<dbReference type="GO" id="GO:0005634">
    <property type="term" value="C:nucleus"/>
    <property type="evidence" value="ECO:0007669"/>
    <property type="project" value="TreeGrafter"/>
</dbReference>
<evidence type="ECO:0000259" key="3">
    <source>
        <dbReference type="PROSITE" id="PS50089"/>
    </source>
</evidence>
<dbReference type="SUPFAM" id="SSF54495">
    <property type="entry name" value="UBC-like"/>
    <property type="match status" value="1"/>
</dbReference>
<keyword evidence="1" id="KW-0863">Zinc-finger</keyword>
<feature type="region of interest" description="Disordered" evidence="2">
    <location>
        <begin position="294"/>
        <end position="374"/>
    </location>
</feature>
<feature type="compositionally biased region" description="Low complexity" evidence="2">
    <location>
        <begin position="338"/>
        <end position="353"/>
    </location>
</feature>
<dbReference type="FunFam" id="3.30.40.10:FF:000914">
    <property type="entry name" value="RWD domain-containing protein"/>
    <property type="match status" value="1"/>
</dbReference>
<dbReference type="InterPro" id="IPR013083">
    <property type="entry name" value="Znf_RING/FYVE/PHD"/>
</dbReference>
<dbReference type="Pfam" id="PF05773">
    <property type="entry name" value="RWD"/>
    <property type="match status" value="1"/>
</dbReference>
<proteinExistence type="predicted"/>
<evidence type="ECO:0000256" key="2">
    <source>
        <dbReference type="SAM" id="MobiDB-lite"/>
    </source>
</evidence>
<organism evidence="5 6">
    <name type="scientific">Saponaria officinalis</name>
    <name type="common">Common soapwort</name>
    <name type="synonym">Lychnis saponaria</name>
    <dbReference type="NCBI Taxonomy" id="3572"/>
    <lineage>
        <taxon>Eukaryota</taxon>
        <taxon>Viridiplantae</taxon>
        <taxon>Streptophyta</taxon>
        <taxon>Embryophyta</taxon>
        <taxon>Tracheophyta</taxon>
        <taxon>Spermatophyta</taxon>
        <taxon>Magnoliopsida</taxon>
        <taxon>eudicotyledons</taxon>
        <taxon>Gunneridae</taxon>
        <taxon>Pentapetalae</taxon>
        <taxon>Caryophyllales</taxon>
        <taxon>Caryophyllaceae</taxon>
        <taxon>Caryophylleae</taxon>
        <taxon>Saponaria</taxon>
    </lineage>
</organism>
<evidence type="ECO:0000256" key="1">
    <source>
        <dbReference type="PROSITE-ProRule" id="PRU00175"/>
    </source>
</evidence>
<keyword evidence="1" id="KW-0862">Zinc</keyword>
<protein>
    <recommendedName>
        <fullName evidence="7">E3 ubiquitin-protein ligase RNF25</fullName>
    </recommendedName>
</protein>
<dbReference type="GO" id="GO:0008270">
    <property type="term" value="F:zinc ion binding"/>
    <property type="evidence" value="ECO:0007669"/>
    <property type="project" value="UniProtKB-KW"/>
</dbReference>
<dbReference type="SMART" id="SM00184">
    <property type="entry name" value="RING"/>
    <property type="match status" value="1"/>
</dbReference>
<dbReference type="InterPro" id="IPR001841">
    <property type="entry name" value="Znf_RING"/>
</dbReference>
<comment type="caution">
    <text evidence="5">The sequence shown here is derived from an EMBL/GenBank/DDBJ whole genome shotgun (WGS) entry which is preliminary data.</text>
</comment>
<feature type="domain" description="RING-type" evidence="3">
    <location>
        <begin position="125"/>
        <end position="174"/>
    </location>
</feature>
<dbReference type="Gene3D" id="3.10.110.10">
    <property type="entry name" value="Ubiquitin Conjugating Enzyme"/>
    <property type="match status" value="1"/>
</dbReference>
<keyword evidence="1" id="KW-0479">Metal-binding</keyword>
<dbReference type="AlphaFoldDB" id="A0AAW1MM06"/>
<dbReference type="SMART" id="SM00591">
    <property type="entry name" value="RWD"/>
    <property type="match status" value="1"/>
</dbReference>
<dbReference type="PANTHER" id="PTHR13198">
    <property type="entry name" value="RING FINGER PROTEIN 25"/>
    <property type="match status" value="1"/>
</dbReference>
<dbReference type="GO" id="GO:0061630">
    <property type="term" value="F:ubiquitin protein ligase activity"/>
    <property type="evidence" value="ECO:0007669"/>
    <property type="project" value="InterPro"/>
</dbReference>
<dbReference type="SUPFAM" id="SSF57850">
    <property type="entry name" value="RING/U-box"/>
    <property type="match status" value="1"/>
</dbReference>
<feature type="compositionally biased region" description="Polar residues" evidence="2">
    <location>
        <begin position="360"/>
        <end position="374"/>
    </location>
</feature>
<sequence length="374" mass="42323">MTTMAEEEEVRMEIEAVEAVYGDDCIILNIFPPHLHLLLKPRTADVHSQQFVEATMELRAGPQYPNDPPYIGIIGSKGLDEKRQQHLISCLHDKARELESCLMIVSLCEEAVETLSSMNHPEGDCPLCLYPLLAEDELNKSHPFMKLMSCFHCFHCECIIRWLKWFLTQNQASCKQSSAQPSPCGGEFWQTSDLREMMGESTGNCPVCRKVFLAKDIEHVLNSVDSHDLDTDVEEKKHAEELLTCPLEASRRQKFEAILEKQQQHGGLIEPPKDNILFSRLSLHDLIDEPEVVTNGEVSEQQPDQVVREAVSSGSSNPTHQRPKRRQRGHNATAEPGSSRSQTRPSTSQNQRSGPRKPGRNNSKVPPQQWSRKE</sequence>
<evidence type="ECO:0000259" key="4">
    <source>
        <dbReference type="PROSITE" id="PS50908"/>
    </source>
</evidence>
<keyword evidence="6" id="KW-1185">Reference proteome</keyword>
<evidence type="ECO:0000313" key="5">
    <source>
        <dbReference type="EMBL" id="KAK9749165.1"/>
    </source>
</evidence>